<keyword evidence="4" id="KW-1185">Reference proteome</keyword>
<reference evidence="3" key="2">
    <citation type="submission" date="2014-03" db="EMBL/GenBank/DDBJ databases">
        <title>Candidatus Competibacter-lineage genomes retrieved from metagenomes reveal functional metabolic diversity.</title>
        <authorList>
            <person name="McIlroy S.J."/>
            <person name="Albertsen M."/>
            <person name="Andresen E.K."/>
            <person name="Saunders A.M."/>
            <person name="Kristiansen R."/>
            <person name="Stokholm-Bjerregaard M."/>
            <person name="Nielsen K.L."/>
            <person name="Nielsen P.H."/>
        </authorList>
    </citation>
    <scope>NUCLEOTIDE SEQUENCE</scope>
    <source>
        <strain evidence="3">Run_A_D11</strain>
    </source>
</reference>
<accession>W6M3N2</accession>
<dbReference type="Gene3D" id="3.10.590.10">
    <property type="entry name" value="ph1033 like domains"/>
    <property type="match status" value="1"/>
</dbReference>
<feature type="domain" description="EVE" evidence="2">
    <location>
        <begin position="2"/>
        <end position="150"/>
    </location>
</feature>
<dbReference type="OrthoDB" id="9791347at2"/>
<organism evidence="3 4">
    <name type="scientific">Candidatus Competibacter denitrificans Run_A_D11</name>
    <dbReference type="NCBI Taxonomy" id="1400863"/>
    <lineage>
        <taxon>Bacteria</taxon>
        <taxon>Pseudomonadati</taxon>
        <taxon>Pseudomonadota</taxon>
        <taxon>Gammaproteobacteria</taxon>
        <taxon>Candidatus Competibacteraceae</taxon>
        <taxon>Candidatus Competibacter</taxon>
    </lineage>
</organism>
<dbReference type="RefSeq" id="WP_048672212.1">
    <property type="nucleotide sequence ID" value="NZ_CBTJ020000033.1"/>
</dbReference>
<proteinExistence type="predicted"/>
<dbReference type="InterPro" id="IPR002740">
    <property type="entry name" value="EVE_domain"/>
</dbReference>
<dbReference type="Pfam" id="PF01878">
    <property type="entry name" value="EVE"/>
    <property type="match status" value="1"/>
</dbReference>
<dbReference type="EMBL" id="CBTJ020000033">
    <property type="protein sequence ID" value="CDI02247.1"/>
    <property type="molecule type" value="Genomic_DNA"/>
</dbReference>
<dbReference type="PANTHER" id="PTHR14087">
    <property type="entry name" value="THYMOCYTE NUCLEAR PROTEIN 1"/>
    <property type="match status" value="1"/>
</dbReference>
<comment type="caution">
    <text evidence="3">The sequence shown here is derived from an EMBL/GenBank/DDBJ whole genome shotgun (WGS) entry which is preliminary data.</text>
</comment>
<keyword evidence="1" id="KW-0597">Phosphoprotein</keyword>
<reference evidence="3" key="1">
    <citation type="submission" date="2013-07" db="EMBL/GenBank/DDBJ databases">
        <authorList>
            <person name="McIlroy S."/>
        </authorList>
    </citation>
    <scope>NUCLEOTIDE SEQUENCE [LARGE SCALE GENOMIC DNA]</scope>
    <source>
        <strain evidence="3">Run_A_D11</strain>
    </source>
</reference>
<dbReference type="STRING" id="1400863.BN873_270043"/>
<evidence type="ECO:0000256" key="1">
    <source>
        <dbReference type="ARBA" id="ARBA00022553"/>
    </source>
</evidence>
<dbReference type="CDD" id="cd21133">
    <property type="entry name" value="EVE"/>
    <property type="match status" value="1"/>
</dbReference>
<dbReference type="FunFam" id="3.10.590.10:FF:000003">
    <property type="entry name" value="Thymocyte nuclear protein 1"/>
    <property type="match status" value="1"/>
</dbReference>
<protein>
    <recommendedName>
        <fullName evidence="2">EVE domain-containing protein</fullName>
    </recommendedName>
</protein>
<evidence type="ECO:0000259" key="2">
    <source>
        <dbReference type="Pfam" id="PF01878"/>
    </source>
</evidence>
<evidence type="ECO:0000313" key="4">
    <source>
        <dbReference type="Proteomes" id="UP000035760"/>
    </source>
</evidence>
<dbReference type="AlphaFoldDB" id="W6M3N2"/>
<dbReference type="InterPro" id="IPR015947">
    <property type="entry name" value="PUA-like_sf"/>
</dbReference>
<name>W6M3N2_9GAMM</name>
<dbReference type="InterPro" id="IPR047197">
    <property type="entry name" value="THYN1-like_EVE"/>
</dbReference>
<gene>
    <name evidence="3" type="ORF">BN873_270043</name>
</gene>
<sequence length="158" mass="18162">MAYWLLKSEVTAFSFADLEASPQQTTAWEGVRNYQARNFLRDALRQGDQAFFYHSGMLKPAIVGIVEVVREGYPDETAFDPASPYYDPTSTWQQPRWHRVDVRLVRRMRRPITLTELKHHQAVLGDFALLRRGNRLSVLPVTEAQWAVVVGLEISSMP</sequence>
<dbReference type="PANTHER" id="PTHR14087:SF7">
    <property type="entry name" value="THYMOCYTE NUCLEAR PROTEIN 1"/>
    <property type="match status" value="1"/>
</dbReference>
<evidence type="ECO:0000313" key="3">
    <source>
        <dbReference type="EMBL" id="CDI02247.1"/>
    </source>
</evidence>
<dbReference type="SUPFAM" id="SSF88697">
    <property type="entry name" value="PUA domain-like"/>
    <property type="match status" value="1"/>
</dbReference>
<dbReference type="Proteomes" id="UP000035760">
    <property type="component" value="Unassembled WGS sequence"/>
</dbReference>
<dbReference type="InterPro" id="IPR052181">
    <property type="entry name" value="5hmC_binding"/>
</dbReference>